<dbReference type="eggNOG" id="COG0841">
    <property type="taxonomic scope" value="Bacteria"/>
</dbReference>
<dbReference type="Gene3D" id="3.30.2090.10">
    <property type="entry name" value="Multidrug efflux transporter AcrB TolC docking domain, DN and DC subdomains"/>
    <property type="match status" value="2"/>
</dbReference>
<feature type="transmembrane region" description="Helical" evidence="1">
    <location>
        <begin position="343"/>
        <end position="362"/>
    </location>
</feature>
<evidence type="ECO:0000313" key="2">
    <source>
        <dbReference type="EMBL" id="OUN03367.1"/>
    </source>
</evidence>
<dbReference type="Gene3D" id="3.30.70.1320">
    <property type="entry name" value="Multidrug efflux transporter AcrB pore domain like"/>
    <property type="match status" value="1"/>
</dbReference>
<evidence type="ECO:0000256" key="1">
    <source>
        <dbReference type="SAM" id="Phobius"/>
    </source>
</evidence>
<dbReference type="GO" id="GO:0042910">
    <property type="term" value="F:xenobiotic transmembrane transporter activity"/>
    <property type="evidence" value="ECO:0007669"/>
    <property type="project" value="TreeGrafter"/>
</dbReference>
<sequence length="1018" mass="113253">MLRKLLDRPIAVTMIAVVLLILGIVSSRLLPVSLVPDVDAPYITVQIPAQGLSARQLDETVITPLRQQLIQLSQLTDLRSEAREGNGIIRLTFEQGSDIDYLFIEVNEKIDRSTTSLPRDVERPKVIKASVTDIPAFYINLTVRGDQPAGHRDERHPVSDRFAALSRFASQVITKRIEQLPEVAMVDLSGTVAPELLVIPDEAKLRQAGITMAAVEGALRRANVTLGSLVIRDGEYQYNVKFQSAINGRKDIEDIFLKINGRLFRLKELATIVEHPRKRQGMVFSDGRNAVSLAVVKQADARMSKLKDELDKQLRQFRYDYPDVEFTVTRDQTELLDYSISNLINNIITGALLACVIIFFFMRDMKSPMLVILTIPVTLIISILVFYLLHISINIISLSGLVLGIGMMVDNSIIVIDNITARWIRGEQLAGAVTQGTKEVMVPMLSSVLTTCAVFVPLIFLNGMAGALFYDQAMAVAITLFVAYGVSVTLLPVYYRWWYSRQQAFRPTPWLAFFSFDRVIDGYDVILKWFFRRRGLMWGIYAISILGLALLFRGIDKERLPAMTYSDMLVRIDWNDRISAEENARRTENLVTSLGGRILQSTVMAGVQQFVLSHTEENGVAEATVYLKCHEPDDVAPVQDAIRGYLAENAPAARCSFGVSGNVFDMIFAEREAVLTARLRSTTGHSADPEQLQQLLDRIQDALPGQEIPPVAMQEDILYIAQPEQMALYGVTYNDLIATLRNALNENTLFTVTTGDESLPVVIGNDLRSLDDLLGNTFIHTTEAEIPVGILMRQTMTRDLKHVVAGAEGNYYPLDLAPRAKDVPAVIGAIRGCVAEDEHFEVSFSGSYFSNRGMVGQLIGVLAVALLLLFFILAAQFESLVQPWIILSEIVIDLFGALVVLWVFGQTLNLMSMIGLIVVCGIVINDSILKIDTINTLRREGMALKHAIMEAGRRRLKAIVMTSLTTILAVAPFLSHGDMGSDLQLPMSLTIISGMIVGTLVSVFFIPLAYYEIYRPRR</sequence>
<dbReference type="InterPro" id="IPR027463">
    <property type="entry name" value="AcrB_DN_DC_subdom"/>
</dbReference>
<comment type="caution">
    <text evidence="2">The sequence shown here is derived from an EMBL/GenBank/DDBJ whole genome shotgun (WGS) entry which is preliminary data.</text>
</comment>
<dbReference type="Gene3D" id="3.30.70.1430">
    <property type="entry name" value="Multidrug efflux transporter AcrB pore domain"/>
    <property type="match status" value="2"/>
</dbReference>
<reference evidence="3" key="1">
    <citation type="submission" date="2017-04" db="EMBL/GenBank/DDBJ databases">
        <title>Function of individual gut microbiota members based on whole genome sequencing of pure cultures obtained from chicken caecum.</title>
        <authorList>
            <person name="Medvecky M."/>
            <person name="Cejkova D."/>
            <person name="Polansky O."/>
            <person name="Karasova D."/>
            <person name="Kubasova T."/>
            <person name="Cizek A."/>
            <person name="Rychlik I."/>
        </authorList>
    </citation>
    <scope>NUCLEOTIDE SEQUENCE [LARGE SCALE GENOMIC DNA]</scope>
    <source>
        <strain evidence="3">An90</strain>
    </source>
</reference>
<dbReference type="Pfam" id="PF00873">
    <property type="entry name" value="ACR_tran"/>
    <property type="match status" value="1"/>
</dbReference>
<dbReference type="RefSeq" id="WP_087401990.1">
    <property type="nucleotide sequence ID" value="NZ_NFHB01000004.1"/>
</dbReference>
<dbReference type="Proteomes" id="UP000195772">
    <property type="component" value="Unassembled WGS sequence"/>
</dbReference>
<gene>
    <name evidence="2" type="ORF">B5G41_06665</name>
</gene>
<dbReference type="SUPFAM" id="SSF82714">
    <property type="entry name" value="Multidrug efflux transporter AcrB TolC docking domain, DN and DC subdomains"/>
    <property type="match status" value="1"/>
</dbReference>
<feature type="transmembrane region" description="Helical" evidence="1">
    <location>
        <begin position="854"/>
        <end position="877"/>
    </location>
</feature>
<feature type="transmembrane region" description="Helical" evidence="1">
    <location>
        <begin position="910"/>
        <end position="929"/>
    </location>
</feature>
<dbReference type="PANTHER" id="PTHR32063:SF0">
    <property type="entry name" value="SWARMING MOTILITY PROTEIN SWRC"/>
    <property type="match status" value="1"/>
</dbReference>
<name>A0A1Y3QYB4_9BACT</name>
<feature type="transmembrane region" description="Helical" evidence="1">
    <location>
        <begin position="395"/>
        <end position="419"/>
    </location>
</feature>
<dbReference type="PANTHER" id="PTHR32063">
    <property type="match status" value="1"/>
</dbReference>
<dbReference type="GO" id="GO:0005886">
    <property type="term" value="C:plasma membrane"/>
    <property type="evidence" value="ECO:0007669"/>
    <property type="project" value="TreeGrafter"/>
</dbReference>
<keyword evidence="1" id="KW-1133">Transmembrane helix</keyword>
<proteinExistence type="predicted"/>
<feature type="transmembrane region" description="Helical" evidence="1">
    <location>
        <begin position="440"/>
        <end position="461"/>
    </location>
</feature>
<feature type="transmembrane region" description="Helical" evidence="1">
    <location>
        <begin position="958"/>
        <end position="975"/>
    </location>
</feature>
<protein>
    <submittedName>
        <fullName evidence="2">RND transporter</fullName>
    </submittedName>
</protein>
<accession>A0A1Y3QYB4</accession>
<dbReference type="InterPro" id="IPR001036">
    <property type="entry name" value="Acrflvin-R"/>
</dbReference>
<feature type="transmembrane region" description="Helical" evidence="1">
    <location>
        <begin position="536"/>
        <end position="555"/>
    </location>
</feature>
<feature type="transmembrane region" description="Helical" evidence="1">
    <location>
        <begin position="473"/>
        <end position="495"/>
    </location>
</feature>
<dbReference type="PRINTS" id="PR00702">
    <property type="entry name" value="ACRIFLAVINRP"/>
</dbReference>
<organism evidence="2 3">
    <name type="scientific">Alistipes onderdonkii</name>
    <dbReference type="NCBI Taxonomy" id="328813"/>
    <lineage>
        <taxon>Bacteria</taxon>
        <taxon>Pseudomonadati</taxon>
        <taxon>Bacteroidota</taxon>
        <taxon>Bacteroidia</taxon>
        <taxon>Bacteroidales</taxon>
        <taxon>Rikenellaceae</taxon>
        <taxon>Alistipes</taxon>
    </lineage>
</organism>
<dbReference type="OrthoDB" id="9798415at2"/>
<dbReference type="AlphaFoldDB" id="A0A1Y3QYB4"/>
<dbReference type="Gene3D" id="3.30.70.1440">
    <property type="entry name" value="Multidrug efflux transporter AcrB pore domain"/>
    <property type="match status" value="1"/>
</dbReference>
<dbReference type="Gene3D" id="1.20.1640.10">
    <property type="entry name" value="Multidrug efflux transporter AcrB transmembrane domain"/>
    <property type="match status" value="2"/>
</dbReference>
<keyword evidence="1" id="KW-0472">Membrane</keyword>
<evidence type="ECO:0000313" key="3">
    <source>
        <dbReference type="Proteomes" id="UP000195772"/>
    </source>
</evidence>
<feature type="transmembrane region" description="Helical" evidence="1">
    <location>
        <begin position="884"/>
        <end position="904"/>
    </location>
</feature>
<feature type="transmembrane region" description="Helical" evidence="1">
    <location>
        <begin position="369"/>
        <end position="389"/>
    </location>
</feature>
<feature type="transmembrane region" description="Helical" evidence="1">
    <location>
        <begin position="987"/>
        <end position="1011"/>
    </location>
</feature>
<dbReference type="SUPFAM" id="SSF82866">
    <property type="entry name" value="Multidrug efflux transporter AcrB transmembrane domain"/>
    <property type="match status" value="2"/>
</dbReference>
<keyword evidence="1" id="KW-0812">Transmembrane</keyword>
<dbReference type="SUPFAM" id="SSF82693">
    <property type="entry name" value="Multidrug efflux transporter AcrB pore domain, PN1, PN2, PC1 and PC2 subdomains"/>
    <property type="match status" value="2"/>
</dbReference>
<dbReference type="EMBL" id="NFHB01000004">
    <property type="protein sequence ID" value="OUN03367.1"/>
    <property type="molecule type" value="Genomic_DNA"/>
</dbReference>